<dbReference type="EMBL" id="JAACXV010014445">
    <property type="protein sequence ID" value="KAF7267247.1"/>
    <property type="molecule type" value="Genomic_DNA"/>
</dbReference>
<dbReference type="GO" id="GO:0045892">
    <property type="term" value="P:negative regulation of DNA-templated transcription"/>
    <property type="evidence" value="ECO:0007669"/>
    <property type="project" value="TreeGrafter"/>
</dbReference>
<dbReference type="PANTHER" id="PTHR17604:SF7">
    <property type="entry name" value="TONDU-DOMAIN-CONTAINING GROWTH INHIBITOR, ISOFORM A"/>
    <property type="match status" value="1"/>
</dbReference>
<dbReference type="InterPro" id="IPR028184">
    <property type="entry name" value="VGLL4"/>
</dbReference>
<dbReference type="GO" id="GO:0001223">
    <property type="term" value="F:transcription coactivator binding"/>
    <property type="evidence" value="ECO:0007669"/>
    <property type="project" value="TreeGrafter"/>
</dbReference>
<dbReference type="InterPro" id="IPR006627">
    <property type="entry name" value="TDU_repeat"/>
</dbReference>
<comment type="caution">
    <text evidence="2">The sequence shown here is derived from an EMBL/GenBank/DDBJ whole genome shotgun (WGS) entry which is preliminary data.</text>
</comment>
<dbReference type="Proteomes" id="UP000625711">
    <property type="component" value="Unassembled WGS sequence"/>
</dbReference>
<feature type="region of interest" description="Disordered" evidence="1">
    <location>
        <begin position="142"/>
        <end position="175"/>
    </location>
</feature>
<dbReference type="OrthoDB" id="10040691at2759"/>
<reference evidence="2" key="1">
    <citation type="submission" date="2020-08" db="EMBL/GenBank/DDBJ databases">
        <title>Genome sequencing and assembly of the red palm weevil Rhynchophorus ferrugineus.</title>
        <authorList>
            <person name="Dias G.B."/>
            <person name="Bergman C.M."/>
            <person name="Manee M."/>
        </authorList>
    </citation>
    <scope>NUCLEOTIDE SEQUENCE</scope>
    <source>
        <strain evidence="2">AA-2017</strain>
        <tissue evidence="2">Whole larva</tissue>
    </source>
</reference>
<sequence length="296" mass="34215">MNELRRFTIHGHLQPSYLMRLDWRIGVSVFPVDFFLRPSEMEVPYFVKELLELSLMIRNREFFSDYHLKQRTAFWQPWLDKEEPNKQNKQTTKWKRDRRRLPEYSRKSDPKIPEVLGVEPSSPEASISNGTSHLVHLNGAQTKKDVDSGHGDTPLDMSVRQRGLPPSYDQTMSNPGYRSPYKTIVIYNGAPPLPNVRDELPYGISMCEPDIEEHFRRSLGKDYHTLFQNSNTAKEEEPPAKPPPKTTSNVVEFMDEAGLSVDDHFAKALGDTWKKLNQKEELKGRESESNLLSAKN</sequence>
<evidence type="ECO:0008006" key="4">
    <source>
        <dbReference type="Google" id="ProtNLM"/>
    </source>
</evidence>
<protein>
    <recommendedName>
        <fullName evidence="4">Transcription cofactor vestigial-like protein 4</fullName>
    </recommendedName>
</protein>
<keyword evidence="3" id="KW-1185">Reference proteome</keyword>
<evidence type="ECO:0000256" key="1">
    <source>
        <dbReference type="SAM" id="MobiDB-lite"/>
    </source>
</evidence>
<dbReference type="SMART" id="SM00711">
    <property type="entry name" value="TDU"/>
    <property type="match status" value="2"/>
</dbReference>
<accession>A0A834HUE4</accession>
<feature type="compositionally biased region" description="Basic and acidic residues" evidence="1">
    <location>
        <begin position="100"/>
        <end position="112"/>
    </location>
</feature>
<dbReference type="AlphaFoldDB" id="A0A834HUE4"/>
<organism evidence="2 3">
    <name type="scientific">Rhynchophorus ferrugineus</name>
    <name type="common">Red palm weevil</name>
    <name type="synonym">Curculio ferrugineus</name>
    <dbReference type="NCBI Taxonomy" id="354439"/>
    <lineage>
        <taxon>Eukaryota</taxon>
        <taxon>Metazoa</taxon>
        <taxon>Ecdysozoa</taxon>
        <taxon>Arthropoda</taxon>
        <taxon>Hexapoda</taxon>
        <taxon>Insecta</taxon>
        <taxon>Pterygota</taxon>
        <taxon>Neoptera</taxon>
        <taxon>Endopterygota</taxon>
        <taxon>Coleoptera</taxon>
        <taxon>Polyphaga</taxon>
        <taxon>Cucujiformia</taxon>
        <taxon>Curculionidae</taxon>
        <taxon>Dryophthorinae</taxon>
        <taxon>Rhynchophorus</taxon>
    </lineage>
</organism>
<evidence type="ECO:0000313" key="3">
    <source>
        <dbReference type="Proteomes" id="UP000625711"/>
    </source>
</evidence>
<dbReference type="PANTHER" id="PTHR17604">
    <property type="entry name" value="TRANSCRIPTION COFACTOR VESTIGIAL-LIKE PROTEIN 4"/>
    <property type="match status" value="1"/>
</dbReference>
<gene>
    <name evidence="2" type="ORF">GWI33_019508</name>
</gene>
<name>A0A834HUE4_RHYFE</name>
<dbReference type="Pfam" id="PF15245">
    <property type="entry name" value="VGLL4"/>
    <property type="match status" value="1"/>
</dbReference>
<proteinExistence type="predicted"/>
<evidence type="ECO:0000313" key="2">
    <source>
        <dbReference type="EMBL" id="KAF7267247.1"/>
    </source>
</evidence>
<feature type="region of interest" description="Disordered" evidence="1">
    <location>
        <begin position="84"/>
        <end position="130"/>
    </location>
</feature>